<comment type="caution">
    <text evidence="2">The sequence shown here is derived from an EMBL/GenBank/DDBJ whole genome shotgun (WGS) entry which is preliminary data.</text>
</comment>
<dbReference type="AlphaFoldDB" id="A0A5C5Z8E3"/>
<dbReference type="Gene3D" id="2.130.10.10">
    <property type="entry name" value="YVTN repeat-like/Quinoprotein amine dehydrogenase"/>
    <property type="match status" value="1"/>
</dbReference>
<proteinExistence type="predicted"/>
<dbReference type="Pfam" id="PF13360">
    <property type="entry name" value="PQQ_2"/>
    <property type="match status" value="1"/>
</dbReference>
<dbReference type="Proteomes" id="UP000315010">
    <property type="component" value="Unassembled WGS sequence"/>
</dbReference>
<gene>
    <name evidence="2" type="ORF">CA13_48110</name>
</gene>
<keyword evidence="3" id="KW-1185">Reference proteome</keyword>
<dbReference type="InterPro" id="IPR011047">
    <property type="entry name" value="Quinoprotein_ADH-like_sf"/>
</dbReference>
<dbReference type="PANTHER" id="PTHR34512:SF30">
    <property type="entry name" value="OUTER MEMBRANE PROTEIN ASSEMBLY FACTOR BAMB"/>
    <property type="match status" value="1"/>
</dbReference>
<evidence type="ECO:0000259" key="1">
    <source>
        <dbReference type="Pfam" id="PF13360"/>
    </source>
</evidence>
<dbReference type="InterPro" id="IPR015943">
    <property type="entry name" value="WD40/YVTN_repeat-like_dom_sf"/>
</dbReference>
<dbReference type="SUPFAM" id="SSF50998">
    <property type="entry name" value="Quinoprotein alcohol dehydrogenase-like"/>
    <property type="match status" value="1"/>
</dbReference>
<dbReference type="InterPro" id="IPR002372">
    <property type="entry name" value="PQQ_rpt_dom"/>
</dbReference>
<dbReference type="RefSeq" id="WP_146400457.1">
    <property type="nucleotide sequence ID" value="NZ_SJPJ01000001.1"/>
</dbReference>
<organism evidence="2 3">
    <name type="scientific">Novipirellula herctigrandis</name>
    <dbReference type="NCBI Taxonomy" id="2527986"/>
    <lineage>
        <taxon>Bacteria</taxon>
        <taxon>Pseudomonadati</taxon>
        <taxon>Planctomycetota</taxon>
        <taxon>Planctomycetia</taxon>
        <taxon>Pirellulales</taxon>
        <taxon>Pirellulaceae</taxon>
        <taxon>Novipirellula</taxon>
    </lineage>
</organism>
<dbReference type="OrthoDB" id="229752at2"/>
<dbReference type="EMBL" id="SJPJ01000001">
    <property type="protein sequence ID" value="TWT83346.1"/>
    <property type="molecule type" value="Genomic_DNA"/>
</dbReference>
<reference evidence="2 3" key="1">
    <citation type="submission" date="2019-02" db="EMBL/GenBank/DDBJ databases">
        <title>Deep-cultivation of Planctomycetes and their phenomic and genomic characterization uncovers novel biology.</title>
        <authorList>
            <person name="Wiegand S."/>
            <person name="Jogler M."/>
            <person name="Boedeker C."/>
            <person name="Pinto D."/>
            <person name="Vollmers J."/>
            <person name="Rivas-Marin E."/>
            <person name="Kohn T."/>
            <person name="Peeters S.H."/>
            <person name="Heuer A."/>
            <person name="Rast P."/>
            <person name="Oberbeckmann S."/>
            <person name="Bunk B."/>
            <person name="Jeske O."/>
            <person name="Meyerdierks A."/>
            <person name="Storesund J.E."/>
            <person name="Kallscheuer N."/>
            <person name="Luecker S."/>
            <person name="Lage O.M."/>
            <person name="Pohl T."/>
            <person name="Merkel B.J."/>
            <person name="Hornburger P."/>
            <person name="Mueller R.-W."/>
            <person name="Bruemmer F."/>
            <person name="Labrenz M."/>
            <person name="Spormann A.M."/>
            <person name="Op Den Camp H."/>
            <person name="Overmann J."/>
            <person name="Amann R."/>
            <person name="Jetten M.S.M."/>
            <person name="Mascher T."/>
            <person name="Medema M.H."/>
            <person name="Devos D.P."/>
            <person name="Kaster A.-K."/>
            <person name="Ovreas L."/>
            <person name="Rohde M."/>
            <person name="Galperin M.Y."/>
            <person name="Jogler C."/>
        </authorList>
    </citation>
    <scope>NUCLEOTIDE SEQUENCE [LARGE SCALE GENOMIC DNA]</scope>
    <source>
        <strain evidence="2 3">CA13</strain>
    </source>
</reference>
<dbReference type="PANTHER" id="PTHR34512">
    <property type="entry name" value="CELL SURFACE PROTEIN"/>
    <property type="match status" value="1"/>
</dbReference>
<name>A0A5C5Z8E3_9BACT</name>
<evidence type="ECO:0000313" key="2">
    <source>
        <dbReference type="EMBL" id="TWT83346.1"/>
    </source>
</evidence>
<dbReference type="InterPro" id="IPR018391">
    <property type="entry name" value="PQQ_b-propeller_rpt"/>
</dbReference>
<dbReference type="SMART" id="SM00564">
    <property type="entry name" value="PQQ"/>
    <property type="match status" value="3"/>
</dbReference>
<evidence type="ECO:0000313" key="3">
    <source>
        <dbReference type="Proteomes" id="UP000315010"/>
    </source>
</evidence>
<protein>
    <submittedName>
        <fullName evidence="2">Outer membrane biogenesis protein BamB</fullName>
    </submittedName>
</protein>
<feature type="domain" description="Pyrrolo-quinoline quinone repeat" evidence="1">
    <location>
        <begin position="91"/>
        <end position="354"/>
    </location>
</feature>
<sequence length="435" mass="47361">MIRIPFPNILQLLIVLVSSTLIGKIALSDDWLQWRGVDRANHSSETGLFETWGDDGPPLKWMAEGLGRGYANVSVEGDRIYTTGDFDNSQSTVAIDALTGKVIWKQAITDQKPKHGFEGSRTTPTIDGDRLYMVSSDGKVACFSATDGAVVWRRDFKDWNGKMMSGWGFSESPLVDGDKVICTPGGPEGMVVALDKSTGEEVWACKMSDPTPSNDDETLNEGAGYSSPVISNGGGVKQYIQLVGRGLLGIRASDGKLLWQYNRVGNTTANVPTAIIDGDYVFTSTGYNTGSALLKLTPEGDDGVQVTEVYWLKGRKLQNKHGGITLVDGYLYCGHGNGNGMPICVEMATGEIAWGPKRAEGKGETSLIHADGHILYRREDGTIILTKVNPQEFEVLSTFEPAFQEAQSWAHPVIAGGMLYLREQDKLMCYELKAE</sequence>
<accession>A0A5C5Z8E3</accession>